<evidence type="ECO:0000256" key="1">
    <source>
        <dbReference type="ARBA" id="ARBA00001954"/>
    </source>
</evidence>
<dbReference type="SUPFAM" id="SSF51197">
    <property type="entry name" value="Clavaminate synthase-like"/>
    <property type="match status" value="1"/>
</dbReference>
<keyword evidence="4" id="KW-0223">Dioxygenase</keyword>
<feature type="domain" description="TauD/TfdA-like" evidence="7">
    <location>
        <begin position="28"/>
        <end position="296"/>
    </location>
</feature>
<dbReference type="AlphaFoldDB" id="A0A382HSU4"/>
<evidence type="ECO:0000259" key="7">
    <source>
        <dbReference type="Pfam" id="PF02668"/>
    </source>
</evidence>
<evidence type="ECO:0000256" key="2">
    <source>
        <dbReference type="ARBA" id="ARBA00005896"/>
    </source>
</evidence>
<protein>
    <recommendedName>
        <fullName evidence="7">TauD/TfdA-like domain-containing protein</fullName>
    </recommendedName>
</protein>
<comment type="cofactor">
    <cofactor evidence="1">
        <name>Fe(2+)</name>
        <dbReference type="ChEBI" id="CHEBI:29033"/>
    </cofactor>
</comment>
<keyword evidence="5" id="KW-0560">Oxidoreductase</keyword>
<dbReference type="GO" id="GO:0046872">
    <property type="term" value="F:metal ion binding"/>
    <property type="evidence" value="ECO:0007669"/>
    <property type="project" value="UniProtKB-KW"/>
</dbReference>
<evidence type="ECO:0000256" key="5">
    <source>
        <dbReference type="ARBA" id="ARBA00023002"/>
    </source>
</evidence>
<dbReference type="InterPro" id="IPR042098">
    <property type="entry name" value="TauD-like_sf"/>
</dbReference>
<dbReference type="GO" id="GO:0016706">
    <property type="term" value="F:2-oxoglutarate-dependent dioxygenase activity"/>
    <property type="evidence" value="ECO:0007669"/>
    <property type="project" value="TreeGrafter"/>
</dbReference>
<proteinExistence type="inferred from homology"/>
<comment type="similarity">
    <text evidence="2">Belongs to the TfdA dioxygenase family.</text>
</comment>
<dbReference type="InterPro" id="IPR051323">
    <property type="entry name" value="AtsK-like"/>
</dbReference>
<dbReference type="InterPro" id="IPR003819">
    <property type="entry name" value="TauD/TfdA-like"/>
</dbReference>
<organism evidence="8">
    <name type="scientific">marine metagenome</name>
    <dbReference type="NCBI Taxonomy" id="408172"/>
    <lineage>
        <taxon>unclassified sequences</taxon>
        <taxon>metagenomes</taxon>
        <taxon>ecological metagenomes</taxon>
    </lineage>
</organism>
<sequence length="322" mass="36381">MEVGDVRDDADLMMTKTNSDSSAEHVIVKPMTIHTGAEISGIDLAKPLTADEVKAIRTALLRWKVVFFRNQHLNHRQHIDFARQFGDLTPAHAVFDQDVEFPEIYPVTKHRAAFAGRPAATRAWTDWHTDVTAAVNPPDASILRGVTVPPYGGDTHFTNMVAAYDALSPRMQEFLISLRSVHRFKSAQGDEQAEAYNRLIQRNPLRAEHPMVIVHPGSGEHALYTSQEFTSHIVGLNPRESDALLEFLWEHCIRAEFCTRFRWEPGSIAFWDNRATQHQAIRDVYDSDFDREFYRVTLHGAIPVGVDGVPSKHLAGEQIKPL</sequence>
<dbReference type="PANTHER" id="PTHR30468">
    <property type="entry name" value="ALPHA-KETOGLUTARATE-DEPENDENT SULFONATE DIOXYGENASE"/>
    <property type="match status" value="1"/>
</dbReference>
<evidence type="ECO:0000256" key="4">
    <source>
        <dbReference type="ARBA" id="ARBA00022964"/>
    </source>
</evidence>
<evidence type="ECO:0000256" key="6">
    <source>
        <dbReference type="ARBA" id="ARBA00023004"/>
    </source>
</evidence>
<name>A0A382HSU4_9ZZZZ</name>
<keyword evidence="6" id="KW-0408">Iron</keyword>
<reference evidence="8" key="1">
    <citation type="submission" date="2018-05" db="EMBL/GenBank/DDBJ databases">
        <authorList>
            <person name="Lanie J.A."/>
            <person name="Ng W.-L."/>
            <person name="Kazmierczak K.M."/>
            <person name="Andrzejewski T.M."/>
            <person name="Davidsen T.M."/>
            <person name="Wayne K.J."/>
            <person name="Tettelin H."/>
            <person name="Glass J.I."/>
            <person name="Rusch D."/>
            <person name="Podicherti R."/>
            <person name="Tsui H.-C.T."/>
            <person name="Winkler M.E."/>
        </authorList>
    </citation>
    <scope>NUCLEOTIDE SEQUENCE</scope>
</reference>
<dbReference type="GO" id="GO:0005737">
    <property type="term" value="C:cytoplasm"/>
    <property type="evidence" value="ECO:0007669"/>
    <property type="project" value="TreeGrafter"/>
</dbReference>
<dbReference type="Pfam" id="PF02668">
    <property type="entry name" value="TauD"/>
    <property type="match status" value="1"/>
</dbReference>
<dbReference type="PANTHER" id="PTHR30468:SF5">
    <property type="entry name" value="ALPHA-KETOGLUTARATE-DEPENDENT SULFATE ESTER DIOXYGENASE"/>
    <property type="match status" value="1"/>
</dbReference>
<keyword evidence="3" id="KW-0479">Metal-binding</keyword>
<accession>A0A382HSU4</accession>
<dbReference type="EMBL" id="UINC01063001">
    <property type="protein sequence ID" value="SVB90155.1"/>
    <property type="molecule type" value="Genomic_DNA"/>
</dbReference>
<evidence type="ECO:0000313" key="8">
    <source>
        <dbReference type="EMBL" id="SVB90155.1"/>
    </source>
</evidence>
<dbReference type="Gene3D" id="3.60.130.10">
    <property type="entry name" value="Clavaminate synthase-like"/>
    <property type="match status" value="1"/>
</dbReference>
<gene>
    <name evidence="8" type="ORF">METZ01_LOCUS243009</name>
</gene>
<evidence type="ECO:0000256" key="3">
    <source>
        <dbReference type="ARBA" id="ARBA00022723"/>
    </source>
</evidence>